<dbReference type="Proteomes" id="UP000886520">
    <property type="component" value="Chromosome 12"/>
</dbReference>
<reference evidence="4" key="1">
    <citation type="submission" date="2021-01" db="EMBL/GenBank/DDBJ databases">
        <title>Adiantum capillus-veneris genome.</title>
        <authorList>
            <person name="Fang Y."/>
            <person name="Liao Q."/>
        </authorList>
    </citation>
    <scope>NUCLEOTIDE SEQUENCE</scope>
    <source>
        <strain evidence="4">H3</strain>
        <tissue evidence="4">Leaf</tissue>
    </source>
</reference>
<dbReference type="PROSITE" id="PS50089">
    <property type="entry name" value="ZF_RING_2"/>
    <property type="match status" value="1"/>
</dbReference>
<keyword evidence="1" id="KW-0862">Zinc</keyword>
<feature type="compositionally biased region" description="Polar residues" evidence="2">
    <location>
        <begin position="232"/>
        <end position="243"/>
    </location>
</feature>
<dbReference type="SUPFAM" id="SSF57850">
    <property type="entry name" value="RING/U-box"/>
    <property type="match status" value="1"/>
</dbReference>
<gene>
    <name evidence="4" type="ORF">GOP47_0012636</name>
</gene>
<feature type="compositionally biased region" description="Polar residues" evidence="2">
    <location>
        <begin position="256"/>
        <end position="266"/>
    </location>
</feature>
<dbReference type="SMART" id="SM00184">
    <property type="entry name" value="RING"/>
    <property type="match status" value="1"/>
</dbReference>
<keyword evidence="1" id="KW-0863">Zinc-finger</keyword>
<dbReference type="GO" id="GO:0008270">
    <property type="term" value="F:zinc ion binding"/>
    <property type="evidence" value="ECO:0007669"/>
    <property type="project" value="UniProtKB-KW"/>
</dbReference>
<organism evidence="4 5">
    <name type="scientific">Adiantum capillus-veneris</name>
    <name type="common">Maidenhair fern</name>
    <dbReference type="NCBI Taxonomy" id="13818"/>
    <lineage>
        <taxon>Eukaryota</taxon>
        <taxon>Viridiplantae</taxon>
        <taxon>Streptophyta</taxon>
        <taxon>Embryophyta</taxon>
        <taxon>Tracheophyta</taxon>
        <taxon>Polypodiopsida</taxon>
        <taxon>Polypodiidae</taxon>
        <taxon>Polypodiales</taxon>
        <taxon>Pteridineae</taxon>
        <taxon>Pteridaceae</taxon>
        <taxon>Vittarioideae</taxon>
        <taxon>Adiantum</taxon>
    </lineage>
</organism>
<dbReference type="InterPro" id="IPR001841">
    <property type="entry name" value="Znf_RING"/>
</dbReference>
<keyword evidence="1" id="KW-0479">Metal-binding</keyword>
<dbReference type="EMBL" id="JABFUD020000012">
    <property type="protein sequence ID" value="KAI5072530.1"/>
    <property type="molecule type" value="Genomic_DNA"/>
</dbReference>
<evidence type="ECO:0000259" key="3">
    <source>
        <dbReference type="PROSITE" id="PS50089"/>
    </source>
</evidence>
<evidence type="ECO:0000313" key="4">
    <source>
        <dbReference type="EMBL" id="KAI5072530.1"/>
    </source>
</evidence>
<dbReference type="GO" id="GO:0004842">
    <property type="term" value="F:ubiquitin-protein transferase activity"/>
    <property type="evidence" value="ECO:0007669"/>
    <property type="project" value="InterPro"/>
</dbReference>
<evidence type="ECO:0000256" key="1">
    <source>
        <dbReference type="PROSITE-ProRule" id="PRU00175"/>
    </source>
</evidence>
<dbReference type="PANTHER" id="PTHR46798:SF3">
    <property type="entry name" value="RING FINGER FAMILY PROTEIN"/>
    <property type="match status" value="1"/>
</dbReference>
<feature type="domain" description="RING-type" evidence="3">
    <location>
        <begin position="16"/>
        <end position="61"/>
    </location>
</feature>
<dbReference type="OrthoDB" id="8062037at2759"/>
<dbReference type="Gene3D" id="3.30.40.10">
    <property type="entry name" value="Zinc/RING finger domain, C3HC4 (zinc finger)"/>
    <property type="match status" value="1"/>
</dbReference>
<dbReference type="PANTHER" id="PTHR46798">
    <property type="entry name" value="OS09G0511500 PROTEIN"/>
    <property type="match status" value="1"/>
</dbReference>
<keyword evidence="5" id="KW-1185">Reference proteome</keyword>
<dbReference type="Pfam" id="PF13639">
    <property type="entry name" value="zf-RING_2"/>
    <property type="match status" value="1"/>
</dbReference>
<dbReference type="InterPro" id="IPR044274">
    <property type="entry name" value="RFI2"/>
</dbReference>
<feature type="region of interest" description="Disordered" evidence="2">
    <location>
        <begin position="181"/>
        <end position="330"/>
    </location>
</feature>
<evidence type="ECO:0000313" key="5">
    <source>
        <dbReference type="Proteomes" id="UP000886520"/>
    </source>
</evidence>
<dbReference type="AlphaFoldDB" id="A0A9D4URE6"/>
<dbReference type="InterPro" id="IPR013083">
    <property type="entry name" value="Znf_RING/FYVE/PHD"/>
</dbReference>
<evidence type="ECO:0000256" key="2">
    <source>
        <dbReference type="SAM" id="MobiDB-lite"/>
    </source>
</evidence>
<name>A0A9D4URE6_ADICA</name>
<sequence>MECPSKEQILQGPPSCSVCFEAVNDANERSIAKLICGHQFHLDCIGSAFNAKGSMECPNCRRTEHGQWLYANGSHQRENSTIEDMLFEEEQDLFPGVPEFLFPHEYLVGHIQWPSYLGAYAQLSVSVGDADNHRPAYPELVVNVLVGENFESSELFHPCPSLPPQGPALVAHVAGPEENVRVHESGVRSQQGARHQRQYPPSREQWGFQPPAAVGVAGGVGPTEGSRWPHIQSHSIGHVSSPQARYRGRRRRPMNAAQSVDNQPGSQFWDYAGQSVLRSPNREPEPRNNAAFPQRRQEGPPPFQQYPTEREGQRWAPPPLSGLYGSHGILGSELPTQVQYRAPAPQNHSRIEPSFQAFQRYEDLDAEHSMYPSR</sequence>
<accession>A0A9D4URE6</accession>
<proteinExistence type="predicted"/>
<protein>
    <recommendedName>
        <fullName evidence="3">RING-type domain-containing protein</fullName>
    </recommendedName>
</protein>
<comment type="caution">
    <text evidence="4">The sequence shown here is derived from an EMBL/GenBank/DDBJ whole genome shotgun (WGS) entry which is preliminary data.</text>
</comment>